<proteinExistence type="predicted"/>
<evidence type="ECO:0000313" key="3">
    <source>
        <dbReference type="Proteomes" id="UP000598820"/>
    </source>
</evidence>
<protein>
    <submittedName>
        <fullName evidence="2">Nuclear transport factor 2 family protein</fullName>
    </submittedName>
</protein>
<evidence type="ECO:0000313" key="2">
    <source>
        <dbReference type="EMBL" id="MBD2705047.1"/>
    </source>
</evidence>
<dbReference type="Pfam" id="PF13474">
    <property type="entry name" value="SnoaL_3"/>
    <property type="match status" value="1"/>
</dbReference>
<dbReference type="InterPro" id="IPR037401">
    <property type="entry name" value="SnoaL-like"/>
</dbReference>
<sequence>MNDPQHITQLKDDLVAAIQRKDVAAFVETFADKTVMYQLNPPLRFRTGDNAPGAGGIEAWFATFEGAISLTYQELEITVGDEVAFCHCLEHLRGARTDGTKTDIWYRETLGLRKLDGIWKITHQHQSFPTYMDGSQKAATDLQP</sequence>
<organism evidence="2 3">
    <name type="scientific">Spirosoma profusum</name>
    <dbReference type="NCBI Taxonomy" id="2771354"/>
    <lineage>
        <taxon>Bacteria</taxon>
        <taxon>Pseudomonadati</taxon>
        <taxon>Bacteroidota</taxon>
        <taxon>Cytophagia</taxon>
        <taxon>Cytophagales</taxon>
        <taxon>Cytophagaceae</taxon>
        <taxon>Spirosoma</taxon>
    </lineage>
</organism>
<dbReference type="Gene3D" id="3.10.450.50">
    <property type="match status" value="1"/>
</dbReference>
<dbReference type="SUPFAM" id="SSF54427">
    <property type="entry name" value="NTF2-like"/>
    <property type="match status" value="1"/>
</dbReference>
<comment type="caution">
    <text evidence="2">The sequence shown here is derived from an EMBL/GenBank/DDBJ whole genome shotgun (WGS) entry which is preliminary data.</text>
</comment>
<dbReference type="AlphaFoldDB" id="A0A927AV91"/>
<feature type="domain" description="SnoaL-like" evidence="1">
    <location>
        <begin position="7"/>
        <end position="130"/>
    </location>
</feature>
<dbReference type="EMBL" id="JACWZY010000043">
    <property type="protein sequence ID" value="MBD2705047.1"/>
    <property type="molecule type" value="Genomic_DNA"/>
</dbReference>
<dbReference type="RefSeq" id="WP_190892123.1">
    <property type="nucleotide sequence ID" value="NZ_JACWZY010000043.1"/>
</dbReference>
<gene>
    <name evidence="2" type="ORF">IC229_30755</name>
</gene>
<dbReference type="InterPro" id="IPR032710">
    <property type="entry name" value="NTF2-like_dom_sf"/>
</dbReference>
<name>A0A927AV91_9BACT</name>
<evidence type="ECO:0000259" key="1">
    <source>
        <dbReference type="Pfam" id="PF13474"/>
    </source>
</evidence>
<reference evidence="2" key="1">
    <citation type="submission" date="2020-09" db="EMBL/GenBank/DDBJ databases">
        <authorList>
            <person name="Kim M.K."/>
        </authorList>
    </citation>
    <scope>NUCLEOTIDE SEQUENCE</scope>
    <source>
        <strain evidence="2">BT702</strain>
    </source>
</reference>
<accession>A0A927AV91</accession>
<dbReference type="Proteomes" id="UP000598820">
    <property type="component" value="Unassembled WGS sequence"/>
</dbReference>
<keyword evidence="3" id="KW-1185">Reference proteome</keyword>